<protein>
    <submittedName>
        <fullName evidence="1">Uncharacterized protein</fullName>
    </submittedName>
</protein>
<evidence type="ECO:0000313" key="1">
    <source>
        <dbReference type="EMBL" id="MTW19620.1"/>
    </source>
</evidence>
<comment type="caution">
    <text evidence="1">The sequence shown here is derived from an EMBL/GenBank/DDBJ whole genome shotgun (WGS) entry which is preliminary data.</text>
</comment>
<organism evidence="1 2">
    <name type="scientific">Allochromatium palmeri</name>
    <dbReference type="NCBI Taxonomy" id="231048"/>
    <lineage>
        <taxon>Bacteria</taxon>
        <taxon>Pseudomonadati</taxon>
        <taxon>Pseudomonadota</taxon>
        <taxon>Gammaproteobacteria</taxon>
        <taxon>Chromatiales</taxon>
        <taxon>Chromatiaceae</taxon>
        <taxon>Allochromatium</taxon>
    </lineage>
</organism>
<keyword evidence="2" id="KW-1185">Reference proteome</keyword>
<dbReference type="EMBL" id="WNKT01000001">
    <property type="protein sequence ID" value="MTW19620.1"/>
    <property type="molecule type" value="Genomic_DNA"/>
</dbReference>
<name>A0A6N8E812_9GAMM</name>
<dbReference type="Proteomes" id="UP000434044">
    <property type="component" value="Unassembled WGS sequence"/>
</dbReference>
<evidence type="ECO:0000313" key="2">
    <source>
        <dbReference type="Proteomes" id="UP000434044"/>
    </source>
</evidence>
<accession>A0A6N8E812</accession>
<proteinExistence type="predicted"/>
<gene>
    <name evidence="1" type="ORF">GJ668_00760</name>
</gene>
<sequence>MKENTFPPGWDSKRVSKVLAHYETQTEDDALAEDEAAFEIDGQTMIEVPTELVPAIRKLLARHKAA</sequence>
<dbReference type="AlphaFoldDB" id="A0A6N8E812"/>
<reference evidence="1 2" key="1">
    <citation type="submission" date="2019-11" db="EMBL/GenBank/DDBJ databases">
        <title>Whole-genome sequence of the anaerobic purple sulfur bacterium Allochromatium palmeri DSM 15591.</title>
        <authorList>
            <person name="Kyndt J.A."/>
            <person name="Meyer T.E."/>
        </authorList>
    </citation>
    <scope>NUCLEOTIDE SEQUENCE [LARGE SCALE GENOMIC DNA]</scope>
    <source>
        <strain evidence="1 2">DSM 15591</strain>
    </source>
</reference>